<dbReference type="InterPro" id="IPR036765">
    <property type="entry name" value="ZipA_FtsZ-bd_C_sf"/>
</dbReference>
<sequence>MMSGNELQYGLIGLSVIAILALVIYNLWQERRARKTAEQAFRSTHHDVLLDGDAEAVIPPAPGGRMEPGLQRDIPNPASRGSDTPAMAARASVLPRQQEPSLPWELQAIDCAVSIEAPAGVSASALYTAQQEALSGNQRNLAWFGWNDNDNEWFEIDARTPGSINRACVTLQLADRRGALTEKELDRFNERLARVCDQFLAVPRLPAKADTLARAHEIDQFSSEVDIQIAVNVVSAAAPFAGTKIRGLAEAAGLQLGNDGCYHALDDAGLGQFVLANQENTLFSVEQLKHLQTPGLTLVLDVPRALNPASTFERMVRLAQHLADSLGGVLVDDNRNPLTERSIQLIRSQIGQFELQMERQSMPAGSLIALRLFS</sequence>
<evidence type="ECO:0000256" key="6">
    <source>
        <dbReference type="ARBA" id="ARBA00023136"/>
    </source>
</evidence>
<feature type="transmembrane region" description="Helical" evidence="11">
    <location>
        <begin position="6"/>
        <end position="28"/>
    </location>
</feature>
<keyword evidence="2 9" id="KW-0997">Cell inner membrane</keyword>
<comment type="similarity">
    <text evidence="8">Belongs to the ZipA family.</text>
</comment>
<dbReference type="Pfam" id="PF04354">
    <property type="entry name" value="ZipA_C"/>
    <property type="match status" value="1"/>
</dbReference>
<proteinExistence type="inferred from homology"/>
<evidence type="ECO:0000256" key="8">
    <source>
        <dbReference type="RuleBase" id="RU003612"/>
    </source>
</evidence>
<dbReference type="PANTHER" id="PTHR38685:SF1">
    <property type="entry name" value="CELL DIVISION PROTEIN ZIPA"/>
    <property type="match status" value="1"/>
</dbReference>
<keyword evidence="14" id="KW-1185">Reference proteome</keyword>
<dbReference type="SUPFAM" id="SSF64383">
    <property type="entry name" value="Cell-division protein ZipA, C-terminal domain"/>
    <property type="match status" value="1"/>
</dbReference>
<gene>
    <name evidence="13" type="ORF">HJ583_017630</name>
</gene>
<dbReference type="EMBL" id="JABCSC020000005">
    <property type="protein sequence ID" value="NSL56856.1"/>
    <property type="molecule type" value="Genomic_DNA"/>
</dbReference>
<keyword evidence="7 8" id="KW-0131">Cell cycle</keyword>
<keyword evidence="4 9" id="KW-0812">Transmembrane</keyword>
<reference evidence="13 14" key="1">
    <citation type="submission" date="2020-06" db="EMBL/GenBank/DDBJ databases">
        <title>Draft genome of Uliginosibacterium sp. IMCC34675.</title>
        <authorList>
            <person name="Song J."/>
        </authorList>
    </citation>
    <scope>NUCLEOTIDE SEQUENCE [LARGE SCALE GENOMIC DNA]</scope>
    <source>
        <strain evidence="13 14">IMCC34675</strain>
    </source>
</reference>
<name>A0ABX2IJ81_9RHOO</name>
<dbReference type="SMART" id="SM00771">
    <property type="entry name" value="ZipA_C"/>
    <property type="match status" value="1"/>
</dbReference>
<comment type="function">
    <text evidence="8">Essential cell division protein that stabilizes the FtsZ protofilaments by cross-linking them and that serves as a cytoplasmic membrane anchor for the Z ring. Also required for the recruitment to the septal ring of downstream cell division proteins.</text>
</comment>
<evidence type="ECO:0000256" key="1">
    <source>
        <dbReference type="ARBA" id="ARBA00022475"/>
    </source>
</evidence>
<keyword evidence="1 9" id="KW-1003">Cell membrane</keyword>
<evidence type="ECO:0000256" key="4">
    <source>
        <dbReference type="ARBA" id="ARBA00022692"/>
    </source>
</evidence>
<dbReference type="InterPro" id="IPR007449">
    <property type="entry name" value="ZipA_FtsZ-bd_C"/>
</dbReference>
<dbReference type="PANTHER" id="PTHR38685">
    <property type="entry name" value="CELL DIVISION PROTEIN ZIPA"/>
    <property type="match status" value="1"/>
</dbReference>
<keyword evidence="3 8" id="KW-0132">Cell division</keyword>
<dbReference type="Gene3D" id="3.30.1400.10">
    <property type="entry name" value="ZipA, C-terminal FtsZ-binding domain"/>
    <property type="match status" value="1"/>
</dbReference>
<feature type="domain" description="ZipA C-terminal FtsZ-binding" evidence="12">
    <location>
        <begin position="225"/>
        <end position="350"/>
    </location>
</feature>
<evidence type="ECO:0000256" key="5">
    <source>
        <dbReference type="ARBA" id="ARBA00022989"/>
    </source>
</evidence>
<feature type="region of interest" description="Disordered" evidence="10">
    <location>
        <begin position="61"/>
        <end position="96"/>
    </location>
</feature>
<accession>A0ABX2IJ81</accession>
<dbReference type="RefSeq" id="WP_170023136.1">
    <property type="nucleotide sequence ID" value="NZ_JABCSC020000005.1"/>
</dbReference>
<comment type="subcellular location">
    <subcellularLocation>
        <location evidence="9">Cell inner membrane</location>
        <topology evidence="9">Single-pass type I membrane protein</topology>
    </subcellularLocation>
</comment>
<evidence type="ECO:0000256" key="7">
    <source>
        <dbReference type="ARBA" id="ARBA00023306"/>
    </source>
</evidence>
<dbReference type="InterPro" id="IPR011919">
    <property type="entry name" value="Cell_div_ZipA"/>
</dbReference>
<evidence type="ECO:0000256" key="2">
    <source>
        <dbReference type="ARBA" id="ARBA00022519"/>
    </source>
</evidence>
<comment type="caution">
    <text evidence="13">The sequence shown here is derived from an EMBL/GenBank/DDBJ whole genome shotgun (WGS) entry which is preliminary data.</text>
</comment>
<evidence type="ECO:0000256" key="9">
    <source>
        <dbReference type="RuleBase" id="RU003613"/>
    </source>
</evidence>
<organism evidence="13 14">
    <name type="scientific">Uliginosibacterium aquaticum</name>
    <dbReference type="NCBI Taxonomy" id="2731212"/>
    <lineage>
        <taxon>Bacteria</taxon>
        <taxon>Pseudomonadati</taxon>
        <taxon>Pseudomonadota</taxon>
        <taxon>Betaproteobacteria</taxon>
        <taxon>Rhodocyclales</taxon>
        <taxon>Zoogloeaceae</taxon>
        <taxon>Uliginosibacterium</taxon>
    </lineage>
</organism>
<evidence type="ECO:0000256" key="10">
    <source>
        <dbReference type="SAM" id="MobiDB-lite"/>
    </source>
</evidence>
<keyword evidence="6 9" id="KW-0472">Membrane</keyword>
<keyword evidence="5 11" id="KW-1133">Transmembrane helix</keyword>
<evidence type="ECO:0000259" key="12">
    <source>
        <dbReference type="SMART" id="SM00771"/>
    </source>
</evidence>
<dbReference type="Proteomes" id="UP000778523">
    <property type="component" value="Unassembled WGS sequence"/>
</dbReference>
<evidence type="ECO:0000256" key="11">
    <source>
        <dbReference type="SAM" id="Phobius"/>
    </source>
</evidence>
<evidence type="ECO:0000313" key="14">
    <source>
        <dbReference type="Proteomes" id="UP000778523"/>
    </source>
</evidence>
<evidence type="ECO:0000256" key="3">
    <source>
        <dbReference type="ARBA" id="ARBA00022618"/>
    </source>
</evidence>
<evidence type="ECO:0000313" key="13">
    <source>
        <dbReference type="EMBL" id="NSL56856.1"/>
    </source>
</evidence>
<protein>
    <recommendedName>
        <fullName evidence="8">Cell division protein ZipA</fullName>
    </recommendedName>
</protein>